<reference evidence="1 2" key="1">
    <citation type="submission" date="2020-08" db="EMBL/GenBank/DDBJ databases">
        <title>Genome sequencing of Purple Non-Sulfur Bacteria from various extreme environments.</title>
        <authorList>
            <person name="Mayer M."/>
        </authorList>
    </citation>
    <scope>NUCLEOTIDE SEQUENCE [LARGE SCALE GENOMIC DNA]</scope>
    <source>
        <strain evidence="1 2">2761</strain>
    </source>
</reference>
<dbReference type="RefSeq" id="WP_153116015.1">
    <property type="nucleotide sequence ID" value="NZ_JACIGE010000005.1"/>
</dbReference>
<dbReference type="EMBL" id="JACIGE010000005">
    <property type="protein sequence ID" value="MBB4247238.1"/>
    <property type="molecule type" value="Genomic_DNA"/>
</dbReference>
<proteinExistence type="predicted"/>
<keyword evidence="2" id="KW-1185">Reference proteome</keyword>
<accession>A0A840G978</accession>
<name>A0A840G978_RHOTE</name>
<evidence type="ECO:0000313" key="1">
    <source>
        <dbReference type="EMBL" id="MBB4247238.1"/>
    </source>
</evidence>
<sequence>MQSILIILVLFSGPQSGSTIAQVAFQTPELCEVARVQVGDEVLAALRQKQMDKFTVSLVCTTVAG</sequence>
<organism evidence="1 2">
    <name type="scientific">Rhodocyclus tenuis</name>
    <name type="common">Rhodospirillum tenue</name>
    <dbReference type="NCBI Taxonomy" id="1066"/>
    <lineage>
        <taxon>Bacteria</taxon>
        <taxon>Pseudomonadati</taxon>
        <taxon>Pseudomonadota</taxon>
        <taxon>Betaproteobacteria</taxon>
        <taxon>Rhodocyclales</taxon>
        <taxon>Rhodocyclaceae</taxon>
        <taxon>Rhodocyclus</taxon>
    </lineage>
</organism>
<comment type="caution">
    <text evidence="1">The sequence shown here is derived from an EMBL/GenBank/DDBJ whole genome shotgun (WGS) entry which is preliminary data.</text>
</comment>
<evidence type="ECO:0000313" key="2">
    <source>
        <dbReference type="Proteomes" id="UP000587070"/>
    </source>
</evidence>
<dbReference type="AlphaFoldDB" id="A0A840G978"/>
<dbReference type="Proteomes" id="UP000587070">
    <property type="component" value="Unassembled WGS sequence"/>
</dbReference>
<gene>
    <name evidence="1" type="ORF">GGD90_001609</name>
</gene>
<protein>
    <submittedName>
        <fullName evidence="1">Uncharacterized protein</fullName>
    </submittedName>
</protein>